<dbReference type="EMBL" id="LBIA02000001">
    <property type="protein sequence ID" value="TKT71304.1"/>
    <property type="molecule type" value="Genomic_DNA"/>
</dbReference>
<dbReference type="OrthoDB" id="58809at2"/>
<evidence type="ECO:0008006" key="4">
    <source>
        <dbReference type="Google" id="ProtNLM"/>
    </source>
</evidence>
<comment type="caution">
    <text evidence="2">The sequence shown here is derived from an EMBL/GenBank/DDBJ whole genome shotgun (WGS) entry which is preliminary data.</text>
</comment>
<evidence type="ECO:0000256" key="1">
    <source>
        <dbReference type="SAM" id="SignalP"/>
    </source>
</evidence>
<reference evidence="2" key="1">
    <citation type="submission" date="2019-04" db="EMBL/GenBank/DDBJ databases">
        <title>Whole genome sequencing of cave bacteria.</title>
        <authorList>
            <person name="Gan H.M."/>
            <person name="Barton H."/>
            <person name="Savka M.A."/>
        </authorList>
    </citation>
    <scope>NUCLEOTIDE SEQUENCE [LARGE SCALE GENOMIC DNA]</scope>
    <source>
        <strain evidence="2">LC387</strain>
    </source>
</reference>
<dbReference type="InterPro" id="IPR029052">
    <property type="entry name" value="Metallo-depent_PP-like"/>
</dbReference>
<organism evidence="2 3">
    <name type="scientific">Afipia massiliensis</name>
    <dbReference type="NCBI Taxonomy" id="211460"/>
    <lineage>
        <taxon>Bacteria</taxon>
        <taxon>Pseudomonadati</taxon>
        <taxon>Pseudomonadota</taxon>
        <taxon>Alphaproteobacteria</taxon>
        <taxon>Hyphomicrobiales</taxon>
        <taxon>Nitrobacteraceae</taxon>
        <taxon>Afipia</taxon>
    </lineage>
</organism>
<dbReference type="Proteomes" id="UP000034832">
    <property type="component" value="Unassembled WGS sequence"/>
</dbReference>
<evidence type="ECO:0000313" key="3">
    <source>
        <dbReference type="Proteomes" id="UP000034832"/>
    </source>
</evidence>
<feature type="chain" id="PRO_5020463000" description="Calcineurin-like phosphoesterase domain-containing protein" evidence="1">
    <location>
        <begin position="24"/>
        <end position="330"/>
    </location>
</feature>
<name>A0A4U6BRF7_9BRAD</name>
<dbReference type="STRING" id="211460.YH63_11250"/>
<protein>
    <recommendedName>
        <fullName evidence="4">Calcineurin-like phosphoesterase domain-containing protein</fullName>
    </recommendedName>
</protein>
<sequence length="330" mass="35789">MRLLPAVTAAMLTIATSLMPASAAERIGGDNAFSFVALGDMPYNLPDDTTKFDRLIAAVNALKPAFTLHVGDIKSGALPCSDEVLKTSYDQIQTFEGAVVYTIGDNEWIDCHRTAAGGYNPRERLMKLREMFFATPTKSLGKTPLDVESQALLMPEFSTYVENTRFATNGVMFLTANVPGSNNGFEAHDPEAVTEFFARDKANVAWIDASFAKAKADNAKAAVLFMQAEFNEARFPNGAMPRQSGFTRMLDAIEAGATSFGKPVLLIHGDEHYFSIAPLRNSKGKPIPGVNKLMVYGDTLVHAVRVLVDPDSSHVFGFVPLIVPENGMGK</sequence>
<keyword evidence="1" id="KW-0732">Signal</keyword>
<accession>A0A4U6BRF7</accession>
<dbReference type="AlphaFoldDB" id="A0A4U6BRF7"/>
<keyword evidence="3" id="KW-1185">Reference proteome</keyword>
<dbReference type="SUPFAM" id="SSF56300">
    <property type="entry name" value="Metallo-dependent phosphatases"/>
    <property type="match status" value="1"/>
</dbReference>
<dbReference type="RefSeq" id="WP_046828108.1">
    <property type="nucleotide sequence ID" value="NZ_LBIA02000001.1"/>
</dbReference>
<gene>
    <name evidence="2" type="ORF">YH63_007700</name>
</gene>
<feature type="signal peptide" evidence="1">
    <location>
        <begin position="1"/>
        <end position="23"/>
    </location>
</feature>
<proteinExistence type="predicted"/>
<evidence type="ECO:0000313" key="2">
    <source>
        <dbReference type="EMBL" id="TKT71304.1"/>
    </source>
</evidence>